<evidence type="ECO:0000313" key="2">
    <source>
        <dbReference type="EMBL" id="JAD88741.1"/>
    </source>
</evidence>
<dbReference type="EMBL" id="GBRH01209154">
    <property type="protein sequence ID" value="JAD88741.1"/>
    <property type="molecule type" value="Transcribed_RNA"/>
</dbReference>
<keyword evidence="1" id="KW-0812">Transmembrane</keyword>
<accession>A0A0A9DLQ6</accession>
<organism evidence="2">
    <name type="scientific">Arundo donax</name>
    <name type="common">Giant reed</name>
    <name type="synonym">Donax arundinaceus</name>
    <dbReference type="NCBI Taxonomy" id="35708"/>
    <lineage>
        <taxon>Eukaryota</taxon>
        <taxon>Viridiplantae</taxon>
        <taxon>Streptophyta</taxon>
        <taxon>Embryophyta</taxon>
        <taxon>Tracheophyta</taxon>
        <taxon>Spermatophyta</taxon>
        <taxon>Magnoliopsida</taxon>
        <taxon>Liliopsida</taxon>
        <taxon>Poales</taxon>
        <taxon>Poaceae</taxon>
        <taxon>PACMAD clade</taxon>
        <taxon>Arundinoideae</taxon>
        <taxon>Arundineae</taxon>
        <taxon>Arundo</taxon>
    </lineage>
</organism>
<reference evidence="2" key="1">
    <citation type="submission" date="2014-09" db="EMBL/GenBank/DDBJ databases">
        <authorList>
            <person name="Magalhaes I.L.F."/>
            <person name="Oliveira U."/>
            <person name="Santos F.R."/>
            <person name="Vidigal T.H.D.A."/>
            <person name="Brescovit A.D."/>
            <person name="Santos A.J."/>
        </authorList>
    </citation>
    <scope>NUCLEOTIDE SEQUENCE</scope>
    <source>
        <tissue evidence="2">Shoot tissue taken approximately 20 cm above the soil surface</tissue>
    </source>
</reference>
<proteinExistence type="predicted"/>
<dbReference type="AlphaFoldDB" id="A0A0A9DLQ6"/>
<reference evidence="2" key="2">
    <citation type="journal article" date="2015" name="Data Brief">
        <title>Shoot transcriptome of the giant reed, Arundo donax.</title>
        <authorList>
            <person name="Barrero R.A."/>
            <person name="Guerrero F.D."/>
            <person name="Moolhuijzen P."/>
            <person name="Goolsby J.A."/>
            <person name="Tidwell J."/>
            <person name="Bellgard S.E."/>
            <person name="Bellgard M.I."/>
        </authorList>
    </citation>
    <scope>NUCLEOTIDE SEQUENCE</scope>
    <source>
        <tissue evidence="2">Shoot tissue taken approximately 20 cm above the soil surface</tissue>
    </source>
</reference>
<protein>
    <submittedName>
        <fullName evidence="2">Uncharacterized protein</fullName>
    </submittedName>
</protein>
<feature type="transmembrane region" description="Helical" evidence="1">
    <location>
        <begin position="33"/>
        <end position="54"/>
    </location>
</feature>
<keyword evidence="1" id="KW-1133">Transmembrane helix</keyword>
<name>A0A0A9DLQ6_ARUDO</name>
<sequence length="55" mass="6346">MKSDTTGTRIKRRTQLCGILFCLPACEQKRLILMLYVSLLLPSFVPLSLCYLFSY</sequence>
<keyword evidence="1" id="KW-0472">Membrane</keyword>
<evidence type="ECO:0000256" key="1">
    <source>
        <dbReference type="SAM" id="Phobius"/>
    </source>
</evidence>